<evidence type="ECO:0000256" key="4">
    <source>
        <dbReference type="ARBA" id="ARBA00023239"/>
    </source>
</evidence>
<evidence type="ECO:0000256" key="3">
    <source>
        <dbReference type="ARBA" id="ARBA00022898"/>
    </source>
</evidence>
<dbReference type="SUPFAM" id="SSF53383">
    <property type="entry name" value="PLP-dependent transferases"/>
    <property type="match status" value="1"/>
</dbReference>
<dbReference type="InterPro" id="IPR051798">
    <property type="entry name" value="Class-II_PLP-Dep_Aminotrans"/>
</dbReference>
<protein>
    <recommendedName>
        <fullName evidence="2">cysteine-S-conjugate beta-lyase</fullName>
        <ecNumber evidence="2">4.4.1.13</ecNumber>
    </recommendedName>
</protein>
<evidence type="ECO:0000256" key="2">
    <source>
        <dbReference type="ARBA" id="ARBA00012224"/>
    </source>
</evidence>
<dbReference type="Proteomes" id="UP000237040">
    <property type="component" value="Unassembled WGS sequence"/>
</dbReference>
<gene>
    <name evidence="7" type="ORF">C0189_03235</name>
</gene>
<comment type="cofactor">
    <cofactor evidence="1">
        <name>pyridoxal 5'-phosphate</name>
        <dbReference type="ChEBI" id="CHEBI:597326"/>
    </cofactor>
</comment>
<organism evidence="7 8">
    <name type="scientific">Caldisericum exile</name>
    <dbReference type="NCBI Taxonomy" id="693075"/>
    <lineage>
        <taxon>Bacteria</taxon>
        <taxon>Pseudomonadati</taxon>
        <taxon>Caldisericota/Cryosericota group</taxon>
        <taxon>Caldisericota</taxon>
        <taxon>Caldisericia</taxon>
        <taxon>Caldisericales</taxon>
        <taxon>Caldisericaceae</taxon>
        <taxon>Caldisericum</taxon>
    </lineage>
</organism>
<keyword evidence="3" id="KW-0663">Pyridoxal phosphate</keyword>
<dbReference type="InterPro" id="IPR027619">
    <property type="entry name" value="C-S_lyase_PatB-like"/>
</dbReference>
<dbReference type="CDD" id="cd00609">
    <property type="entry name" value="AAT_like"/>
    <property type="match status" value="1"/>
</dbReference>
<dbReference type="GO" id="GO:0047804">
    <property type="term" value="F:cysteine-S-conjugate beta-lyase activity"/>
    <property type="evidence" value="ECO:0007669"/>
    <property type="project" value="UniProtKB-EC"/>
</dbReference>
<name>A0A2J6WEA6_9BACT</name>
<dbReference type="Pfam" id="PF00155">
    <property type="entry name" value="Aminotran_1_2"/>
    <property type="match status" value="1"/>
</dbReference>
<dbReference type="EC" id="4.4.1.13" evidence="2"/>
<dbReference type="GO" id="GO:0030170">
    <property type="term" value="F:pyridoxal phosphate binding"/>
    <property type="evidence" value="ECO:0007669"/>
    <property type="project" value="InterPro"/>
</dbReference>
<reference evidence="7 8" key="1">
    <citation type="submission" date="2018-01" db="EMBL/GenBank/DDBJ databases">
        <title>Metagenomic assembled genomes from two thermal pools in the Uzon Caldera, Kamchatka, Russia.</title>
        <authorList>
            <person name="Wilkins L."/>
            <person name="Ettinger C."/>
        </authorList>
    </citation>
    <scope>NUCLEOTIDE SEQUENCE [LARGE SCALE GENOMIC DNA]</scope>
    <source>
        <strain evidence="7">ZAV-07</strain>
    </source>
</reference>
<evidence type="ECO:0000256" key="5">
    <source>
        <dbReference type="ARBA" id="ARBA00037974"/>
    </source>
</evidence>
<comment type="similarity">
    <text evidence="5">Belongs to the class-II pyridoxal-phosphate-dependent aminotransferase family. MalY/PatB cystathionine beta-lyase subfamily.</text>
</comment>
<evidence type="ECO:0000313" key="8">
    <source>
        <dbReference type="Proteomes" id="UP000237040"/>
    </source>
</evidence>
<comment type="caution">
    <text evidence="7">The sequence shown here is derived from an EMBL/GenBank/DDBJ whole genome shotgun (WGS) entry which is preliminary data.</text>
</comment>
<dbReference type="NCBIfam" id="TIGR04350">
    <property type="entry name" value="C_S_lyase_PatB"/>
    <property type="match status" value="1"/>
</dbReference>
<keyword evidence="4 7" id="KW-0456">Lyase</keyword>
<dbReference type="AlphaFoldDB" id="A0A2J6WEA6"/>
<evidence type="ECO:0000256" key="1">
    <source>
        <dbReference type="ARBA" id="ARBA00001933"/>
    </source>
</evidence>
<dbReference type="RefSeq" id="WP_424586930.1">
    <property type="nucleotide sequence ID" value="NZ_JBNAUB010000024.1"/>
</dbReference>
<dbReference type="PANTHER" id="PTHR43525">
    <property type="entry name" value="PROTEIN MALY"/>
    <property type="match status" value="1"/>
</dbReference>
<evidence type="ECO:0000259" key="6">
    <source>
        <dbReference type="Pfam" id="PF00155"/>
    </source>
</evidence>
<proteinExistence type="inferred from homology"/>
<evidence type="ECO:0000313" key="7">
    <source>
        <dbReference type="EMBL" id="PMP67343.1"/>
    </source>
</evidence>
<dbReference type="Gene3D" id="3.40.640.10">
    <property type="entry name" value="Type I PLP-dependent aspartate aminotransferase-like (Major domain)"/>
    <property type="match status" value="1"/>
</dbReference>
<dbReference type="PANTHER" id="PTHR43525:SF1">
    <property type="entry name" value="PROTEIN MALY"/>
    <property type="match status" value="1"/>
</dbReference>
<dbReference type="InterPro" id="IPR004839">
    <property type="entry name" value="Aminotransferase_I/II_large"/>
</dbReference>
<dbReference type="InterPro" id="IPR015424">
    <property type="entry name" value="PyrdxlP-dep_Trfase"/>
</dbReference>
<dbReference type="InterPro" id="IPR015421">
    <property type="entry name" value="PyrdxlP-dep_Trfase_major"/>
</dbReference>
<dbReference type="EMBL" id="PNIL01000049">
    <property type="protein sequence ID" value="PMP67343.1"/>
    <property type="molecule type" value="Genomic_DNA"/>
</dbReference>
<sequence length="402" mass="45919">MKYNFDEVVNRIGTASYKWDGVKLIFQDSDVLPMWVADMDFKIAKPITDAIRKRAEHEIYGYTVVPDSLVEATIDRLKRKYNWDVKPEWLVFTPGVVPALYTAVKTFASPGDSVLVQEPVYYPFFHAIRDNGAHVVSSDLKLVNGHYEIDFEDLEKKFLPKPGLTPTPARVRAMIMSNPHNPVGRVFNRKELEKIGEIVLRHGAVMISDEIHCEIVYKGHKHIPFATISKEFQENSITCMSASKTFNLAGLETSVIIIPNERIRARFIEAKGRILSTPNAFGLVAMEAAFRYGDEWLSQLLEYLEENINFLMDFVKKRIPNVKVIRPEGTYLAWLDFRELGLDEHELSEFLRKKAKVGLDDGYIFGESGKGFARLNFATPRVILEEGLRRIEKAVKEITGVF</sequence>
<accession>A0A2J6WEA6</accession>
<dbReference type="Gene3D" id="3.90.1150.10">
    <property type="entry name" value="Aspartate Aminotransferase, domain 1"/>
    <property type="match status" value="1"/>
</dbReference>
<dbReference type="InterPro" id="IPR015422">
    <property type="entry name" value="PyrdxlP-dep_Trfase_small"/>
</dbReference>
<feature type="domain" description="Aminotransferase class I/classII large" evidence="6">
    <location>
        <begin position="54"/>
        <end position="391"/>
    </location>
</feature>